<dbReference type="OrthoDB" id="10426513at2759"/>
<comment type="caution">
    <text evidence="2">The sequence shown here is derived from an EMBL/GenBank/DDBJ whole genome shotgun (WGS) entry which is preliminary data.</text>
</comment>
<dbReference type="AlphaFoldDB" id="A0A1Y1WFH9"/>
<proteinExistence type="predicted"/>
<gene>
    <name evidence="2" type="ORF">DL89DRAFT_321324</name>
</gene>
<dbReference type="GeneID" id="63807922"/>
<dbReference type="RefSeq" id="XP_040745671.1">
    <property type="nucleotide sequence ID" value="XM_040891274.1"/>
</dbReference>
<dbReference type="Proteomes" id="UP000193922">
    <property type="component" value="Unassembled WGS sequence"/>
</dbReference>
<feature type="region of interest" description="Disordered" evidence="1">
    <location>
        <begin position="1"/>
        <end position="26"/>
    </location>
</feature>
<accession>A0A1Y1WFH9</accession>
<sequence length="302" mass="33018">MYHRDGRRVSTPRNRTGTAAAAPPRPVDTASWLPMLTFTPSSIVVEPKPRGEVAGAEECAAASTANITVPDSSKPVVSRVASSLASPAARQPRLSATTEMPSPFSDNACAVMLPERDAVFNVLEFVIDHARQRLGRAPPNVAHGLKRDEYGNLQVRVSFYFGQLDQICVTYTWTTLTNETLVPLSFQAPSVHINTSHINAGFQEYGLVRNLRPIISKDGCNYNGWRCLLTVRTGANVPEQITIVDRNFPSESAVQLAVADDRTYCDKHYYMLPSFCGCLSGEAKTEAKAKAKTERGEAKTSE</sequence>
<dbReference type="EMBL" id="MCFD01000003">
    <property type="protein sequence ID" value="ORX72247.1"/>
    <property type="molecule type" value="Genomic_DNA"/>
</dbReference>
<evidence type="ECO:0000313" key="2">
    <source>
        <dbReference type="EMBL" id="ORX72247.1"/>
    </source>
</evidence>
<feature type="compositionally biased region" description="Low complexity" evidence="1">
    <location>
        <begin position="11"/>
        <end position="22"/>
    </location>
</feature>
<name>A0A1Y1WFH9_9FUNG</name>
<evidence type="ECO:0000256" key="1">
    <source>
        <dbReference type="SAM" id="MobiDB-lite"/>
    </source>
</evidence>
<keyword evidence="3" id="KW-1185">Reference proteome</keyword>
<reference evidence="2 3" key="1">
    <citation type="submission" date="2016-07" db="EMBL/GenBank/DDBJ databases">
        <title>Pervasive Adenine N6-methylation of Active Genes in Fungi.</title>
        <authorList>
            <consortium name="DOE Joint Genome Institute"/>
            <person name="Mondo S.J."/>
            <person name="Dannebaum R.O."/>
            <person name="Kuo R.C."/>
            <person name="Labutti K."/>
            <person name="Haridas S."/>
            <person name="Kuo A."/>
            <person name="Salamov A."/>
            <person name="Ahrendt S.R."/>
            <person name="Lipzen A."/>
            <person name="Sullivan W."/>
            <person name="Andreopoulos W.B."/>
            <person name="Clum A."/>
            <person name="Lindquist E."/>
            <person name="Daum C."/>
            <person name="Ramamoorthy G.K."/>
            <person name="Gryganskyi A."/>
            <person name="Culley D."/>
            <person name="Magnuson J.K."/>
            <person name="James T.Y."/>
            <person name="O'Malley M.A."/>
            <person name="Stajich J.E."/>
            <person name="Spatafora J.W."/>
            <person name="Visel A."/>
            <person name="Grigoriev I.V."/>
        </authorList>
    </citation>
    <scope>NUCLEOTIDE SEQUENCE [LARGE SCALE GENOMIC DNA]</scope>
    <source>
        <strain evidence="2 3">ATCC 12442</strain>
    </source>
</reference>
<evidence type="ECO:0000313" key="3">
    <source>
        <dbReference type="Proteomes" id="UP000193922"/>
    </source>
</evidence>
<organism evidence="2 3">
    <name type="scientific">Linderina pennispora</name>
    <dbReference type="NCBI Taxonomy" id="61395"/>
    <lineage>
        <taxon>Eukaryota</taxon>
        <taxon>Fungi</taxon>
        <taxon>Fungi incertae sedis</taxon>
        <taxon>Zoopagomycota</taxon>
        <taxon>Kickxellomycotina</taxon>
        <taxon>Kickxellomycetes</taxon>
        <taxon>Kickxellales</taxon>
        <taxon>Kickxellaceae</taxon>
        <taxon>Linderina</taxon>
    </lineage>
</organism>
<protein>
    <submittedName>
        <fullName evidence="2">Uncharacterized protein</fullName>
    </submittedName>
</protein>